<evidence type="ECO:0000256" key="1">
    <source>
        <dbReference type="SAM" id="MobiDB-lite"/>
    </source>
</evidence>
<evidence type="ECO:0000313" key="2">
    <source>
        <dbReference type="EMBL" id="KAJ4426946.1"/>
    </source>
</evidence>
<dbReference type="Proteomes" id="UP001148838">
    <property type="component" value="Unassembled WGS sequence"/>
</dbReference>
<dbReference type="PANTHER" id="PTHR47510:SF3">
    <property type="entry name" value="ENDO_EXONUCLEASE_PHOSPHATASE DOMAIN-CONTAINING PROTEIN"/>
    <property type="match status" value="1"/>
</dbReference>
<protein>
    <submittedName>
        <fullName evidence="2">Uncharacterized protein</fullName>
    </submittedName>
</protein>
<organism evidence="2 3">
    <name type="scientific">Periplaneta americana</name>
    <name type="common">American cockroach</name>
    <name type="synonym">Blatta americana</name>
    <dbReference type="NCBI Taxonomy" id="6978"/>
    <lineage>
        <taxon>Eukaryota</taxon>
        <taxon>Metazoa</taxon>
        <taxon>Ecdysozoa</taxon>
        <taxon>Arthropoda</taxon>
        <taxon>Hexapoda</taxon>
        <taxon>Insecta</taxon>
        <taxon>Pterygota</taxon>
        <taxon>Neoptera</taxon>
        <taxon>Polyneoptera</taxon>
        <taxon>Dictyoptera</taxon>
        <taxon>Blattodea</taxon>
        <taxon>Blattoidea</taxon>
        <taxon>Blattidae</taxon>
        <taxon>Blattinae</taxon>
        <taxon>Periplaneta</taxon>
    </lineage>
</organism>
<comment type="caution">
    <text evidence="2">The sequence shown here is derived from an EMBL/GenBank/DDBJ whole genome shotgun (WGS) entry which is preliminary data.</text>
</comment>
<dbReference type="PANTHER" id="PTHR47510">
    <property type="entry name" value="REVERSE TRANSCRIPTASE DOMAIN-CONTAINING PROTEIN"/>
    <property type="match status" value="1"/>
</dbReference>
<gene>
    <name evidence="2" type="ORF">ANN_26745</name>
</gene>
<proteinExistence type="predicted"/>
<keyword evidence="3" id="KW-1185">Reference proteome</keyword>
<evidence type="ECO:0000313" key="3">
    <source>
        <dbReference type="Proteomes" id="UP001148838"/>
    </source>
</evidence>
<dbReference type="EMBL" id="JAJSOF020000039">
    <property type="protein sequence ID" value="KAJ4426946.1"/>
    <property type="molecule type" value="Genomic_DNA"/>
</dbReference>
<feature type="region of interest" description="Disordered" evidence="1">
    <location>
        <begin position="359"/>
        <end position="397"/>
    </location>
</feature>
<accession>A0ABQ8RZ32</accession>
<name>A0ABQ8RZ32_PERAM</name>
<sequence>MSPGSTTESYPAFARIGLRKTPEKTSTRNDRLHKRGGGVCAYIRNDLKPKVLLKSQGDASHPEYIFVEIQARLQKCLVAFCPKAVPKFIAYRDLKHVHDEQLISDAMELPWHTIFNLVTVDEKLTAFNNMVMQLFDKHAPLRKRRATHRPAPWMTDNIRNLMASRDAAYRKYRHNKSEENFYNYKKIRNRTTQNIRNAKRRHALSLVDPSISPQYLWKHLRDMGIGSKTTETEIPNISLDKLNQYFTSPPTSQPSKQQKLNTMNTLLAIPFPAREKFFFSNITDTEVRQALKNSRSYLHKQRSTSAFSKAFFCLFTFVLSERKSCVYRSPNQREEDRFQDLVFRSCGVTVSASSRETRWPGFDSRSGMTAAGGRMPRPCGTHASGKEAEDVQGKGGRMLSGERLSAVNENSEGQAGMEKTGRNYEHYVNCV</sequence>
<reference evidence="2 3" key="1">
    <citation type="journal article" date="2022" name="Allergy">
        <title>Genome assembly and annotation of Periplaneta americana reveal a comprehensive cockroach allergen profile.</title>
        <authorList>
            <person name="Wang L."/>
            <person name="Xiong Q."/>
            <person name="Saelim N."/>
            <person name="Wang L."/>
            <person name="Nong W."/>
            <person name="Wan A.T."/>
            <person name="Shi M."/>
            <person name="Liu X."/>
            <person name="Cao Q."/>
            <person name="Hui J.H.L."/>
            <person name="Sookrung N."/>
            <person name="Leung T.F."/>
            <person name="Tungtrongchitr A."/>
            <person name="Tsui S.K.W."/>
        </authorList>
    </citation>
    <scope>NUCLEOTIDE SEQUENCE [LARGE SCALE GENOMIC DNA]</scope>
    <source>
        <strain evidence="2">PWHHKU_190912</strain>
    </source>
</reference>